<dbReference type="AlphaFoldDB" id="A8Q5J9"/>
<protein>
    <recommendedName>
        <fullName evidence="2">Core domain-containing protein</fullName>
    </recommendedName>
</protein>
<accession>A8Q5J9</accession>
<evidence type="ECO:0000259" key="2">
    <source>
        <dbReference type="Pfam" id="PF01521"/>
    </source>
</evidence>
<organism evidence="3 4">
    <name type="scientific">Malassezia globosa (strain ATCC MYA-4612 / CBS 7966)</name>
    <name type="common">Dandruff-associated fungus</name>
    <dbReference type="NCBI Taxonomy" id="425265"/>
    <lineage>
        <taxon>Eukaryota</taxon>
        <taxon>Fungi</taxon>
        <taxon>Dikarya</taxon>
        <taxon>Basidiomycota</taxon>
        <taxon>Ustilaginomycotina</taxon>
        <taxon>Malasseziomycetes</taxon>
        <taxon>Malasseziales</taxon>
        <taxon>Malasseziaceae</taxon>
        <taxon>Malassezia</taxon>
    </lineage>
</organism>
<dbReference type="InterPro" id="IPR035903">
    <property type="entry name" value="HesB-like_dom_sf"/>
</dbReference>
<dbReference type="SUPFAM" id="SSF89360">
    <property type="entry name" value="HesB-like domain"/>
    <property type="match status" value="1"/>
</dbReference>
<comment type="similarity">
    <text evidence="1">Belongs to the HesB/IscA family.</text>
</comment>
<dbReference type="FunFam" id="2.60.300.12:FF:000010">
    <property type="entry name" value="Unplaced genomic scaffold supercont1.5, whole genome shotgun sequence"/>
    <property type="match status" value="1"/>
</dbReference>
<dbReference type="GO" id="GO:0005506">
    <property type="term" value="F:iron ion binding"/>
    <property type="evidence" value="ECO:0007669"/>
    <property type="project" value="TreeGrafter"/>
</dbReference>
<proteinExistence type="inferred from homology"/>
<name>A8Q5J9_MALGO</name>
<dbReference type="GO" id="GO:0005739">
    <property type="term" value="C:mitochondrion"/>
    <property type="evidence" value="ECO:0007669"/>
    <property type="project" value="TreeGrafter"/>
</dbReference>
<dbReference type="VEuPathDB" id="FungiDB:MGL_2787"/>
<dbReference type="GO" id="GO:0051539">
    <property type="term" value="F:4 iron, 4 sulfur cluster binding"/>
    <property type="evidence" value="ECO:0007669"/>
    <property type="project" value="TreeGrafter"/>
</dbReference>
<dbReference type="NCBIfam" id="TIGR00049">
    <property type="entry name" value="iron-sulfur cluster assembly accessory protein"/>
    <property type="match status" value="1"/>
</dbReference>
<reference evidence="3 4" key="1">
    <citation type="journal article" date="2007" name="Proc. Natl. Acad. Sci. U.S.A.">
        <title>Dandruff-associated Malassezia genomes reveal convergent and divergent virulence traits shared with plant and human fungal pathogens.</title>
        <authorList>
            <person name="Xu J."/>
            <person name="Saunders C.W."/>
            <person name="Hu P."/>
            <person name="Grant R.A."/>
            <person name="Boekhout T."/>
            <person name="Kuramae E.E."/>
            <person name="Kronstad J.W."/>
            <person name="Deangelis Y.M."/>
            <person name="Reeder N.L."/>
            <person name="Johnstone K.R."/>
            <person name="Leland M."/>
            <person name="Fieno A.M."/>
            <person name="Begley W.M."/>
            <person name="Sun Y."/>
            <person name="Lacey M.P."/>
            <person name="Chaudhary T."/>
            <person name="Keough T."/>
            <person name="Chu L."/>
            <person name="Sears R."/>
            <person name="Yuan B."/>
            <person name="Dawson T.L.Jr."/>
        </authorList>
    </citation>
    <scope>NUCLEOTIDE SEQUENCE [LARGE SCALE GENOMIC DNA]</scope>
    <source>
        <strain evidence="4">ATCC MYA-4612 / CBS 7966</strain>
    </source>
</reference>
<sequence length="114" mass="12444">MCNPKLGLETNIQKLRSIAEKECDPKLGLRVIVEPGGCHGYVYKMELTSEYESDDFVFVESNARIIVDSITLSLIKGSTVDYVTELIGSQFAIVENPQAKGSGCGCGVSWEPIL</sequence>
<evidence type="ECO:0000313" key="4">
    <source>
        <dbReference type="Proteomes" id="UP000008837"/>
    </source>
</evidence>
<dbReference type="GO" id="GO:0051537">
    <property type="term" value="F:2 iron, 2 sulfur cluster binding"/>
    <property type="evidence" value="ECO:0007669"/>
    <property type="project" value="TreeGrafter"/>
</dbReference>
<dbReference type="PANTHER" id="PTHR43011">
    <property type="entry name" value="IRON-SULFUR CLUSTER ASSEMBLY 2 HOMOLOG, MITOCHONDRIAL"/>
    <property type="match status" value="1"/>
</dbReference>
<dbReference type="EMBL" id="AAYY01000010">
    <property type="protein sequence ID" value="EDP42587.1"/>
    <property type="molecule type" value="Genomic_DNA"/>
</dbReference>
<dbReference type="InterPro" id="IPR000361">
    <property type="entry name" value="ATAP_core_dom"/>
</dbReference>
<dbReference type="OMA" id="VENMMGG"/>
<dbReference type="InterPro" id="IPR016092">
    <property type="entry name" value="ATAP"/>
</dbReference>
<evidence type="ECO:0000256" key="1">
    <source>
        <dbReference type="ARBA" id="ARBA00006718"/>
    </source>
</evidence>
<dbReference type="GO" id="GO:0016226">
    <property type="term" value="P:iron-sulfur cluster assembly"/>
    <property type="evidence" value="ECO:0007669"/>
    <property type="project" value="InterPro"/>
</dbReference>
<dbReference type="Proteomes" id="UP000008837">
    <property type="component" value="Unassembled WGS sequence"/>
</dbReference>
<dbReference type="PANTHER" id="PTHR43011:SF1">
    <property type="entry name" value="IRON-SULFUR CLUSTER ASSEMBLY 2 HOMOLOG, MITOCHONDRIAL"/>
    <property type="match status" value="1"/>
</dbReference>
<dbReference type="Gene3D" id="2.60.300.12">
    <property type="entry name" value="HesB-like domain"/>
    <property type="match status" value="1"/>
</dbReference>
<evidence type="ECO:0000313" key="3">
    <source>
        <dbReference type="EMBL" id="EDP42587.1"/>
    </source>
</evidence>
<comment type="caution">
    <text evidence="3">The sequence shown here is derived from an EMBL/GenBank/DDBJ whole genome shotgun (WGS) entry which is preliminary data.</text>
</comment>
<dbReference type="InParanoid" id="A8Q5J9"/>
<gene>
    <name evidence="3" type="ORF">MGL_2787</name>
</gene>
<feature type="domain" description="Core" evidence="2">
    <location>
        <begin position="14"/>
        <end position="106"/>
    </location>
</feature>
<dbReference type="Pfam" id="PF01521">
    <property type="entry name" value="Fe-S_biosyn"/>
    <property type="match status" value="1"/>
</dbReference>
<dbReference type="RefSeq" id="XP_001729801.1">
    <property type="nucleotide sequence ID" value="XM_001729749.1"/>
</dbReference>
<dbReference type="GeneID" id="5854102"/>
<dbReference type="KEGG" id="mgl:MGL_2787"/>
<dbReference type="OrthoDB" id="1938621at2759"/>
<dbReference type="STRING" id="425265.A8Q5J9"/>
<keyword evidence="4" id="KW-1185">Reference proteome</keyword>